<evidence type="ECO:0000313" key="3">
    <source>
        <dbReference type="EMBL" id="KAK7372288.1"/>
    </source>
</evidence>
<dbReference type="EMBL" id="JAYMYR010000003">
    <property type="protein sequence ID" value="KAK7372288.1"/>
    <property type="molecule type" value="Genomic_DNA"/>
</dbReference>
<dbReference type="PROSITE" id="PS52045">
    <property type="entry name" value="NEPROSIN_PEP_CD"/>
    <property type="match status" value="1"/>
</dbReference>
<feature type="domain" description="Neprosin PEP catalytic" evidence="2">
    <location>
        <begin position="62"/>
        <end position="289"/>
    </location>
</feature>
<accession>A0AAN9RN74</accession>
<feature type="signal peptide" evidence="1">
    <location>
        <begin position="1"/>
        <end position="22"/>
    </location>
</feature>
<dbReference type="InterPro" id="IPR053168">
    <property type="entry name" value="Glutamic_endopeptidase"/>
</dbReference>
<evidence type="ECO:0000256" key="1">
    <source>
        <dbReference type="SAM" id="SignalP"/>
    </source>
</evidence>
<dbReference type="Pfam" id="PF03080">
    <property type="entry name" value="Neprosin"/>
    <property type="match status" value="2"/>
</dbReference>
<name>A0AAN9RN74_PHACN</name>
<dbReference type="Proteomes" id="UP001374584">
    <property type="component" value="Unassembled WGS sequence"/>
</dbReference>
<gene>
    <name evidence="3" type="ORF">VNO80_05663</name>
</gene>
<dbReference type="PANTHER" id="PTHR31589">
    <property type="entry name" value="PROTEIN, PUTATIVE (DUF239)-RELATED-RELATED"/>
    <property type="match status" value="1"/>
</dbReference>
<sequence>MIHILFFVLCLVNSHDNHGVHGFQHTLQEDLELERQLQLINKSPVKSVHRKPSFQNSFEKASVMNSSTKSIFGLAKDECSKGTVPIRRITKDNLIQSKLLSNNHILFQDLPGVHLAEVYLIGEGPYYKVSGTNSIYNPKVSRNDQMSMSHIWVQNGLEDATNKISFGWHVAPQFHGDTGTYIYSSWTDTKGDWWINYPDENIGYFLSKLFSNMTSADQVGWGGRTSTPPNTPSPQMGSGYFPDENFAHAVILGMFPFKIIQEQIMELYHMTQAHSKTVLIVLVLITMKI</sequence>
<comment type="caution">
    <text evidence="3">The sequence shown here is derived from an EMBL/GenBank/DDBJ whole genome shotgun (WGS) entry which is preliminary data.</text>
</comment>
<dbReference type="PANTHER" id="PTHR31589:SF223">
    <property type="entry name" value="PROTEIN, PUTATIVE (DUF239)-RELATED"/>
    <property type="match status" value="1"/>
</dbReference>
<reference evidence="3 4" key="1">
    <citation type="submission" date="2024-01" db="EMBL/GenBank/DDBJ databases">
        <title>The genomes of 5 underutilized Papilionoideae crops provide insights into root nodulation and disease resistanc.</title>
        <authorList>
            <person name="Jiang F."/>
        </authorList>
    </citation>
    <scope>NUCLEOTIDE SEQUENCE [LARGE SCALE GENOMIC DNA]</scope>
    <source>
        <strain evidence="3">JINMINGXINNONG_FW02</strain>
        <tissue evidence="3">Leaves</tissue>
    </source>
</reference>
<dbReference type="InterPro" id="IPR004314">
    <property type="entry name" value="Neprosin"/>
</dbReference>
<dbReference type="AlphaFoldDB" id="A0AAN9RN74"/>
<organism evidence="3 4">
    <name type="scientific">Phaseolus coccineus</name>
    <name type="common">Scarlet runner bean</name>
    <name type="synonym">Phaseolus multiflorus</name>
    <dbReference type="NCBI Taxonomy" id="3886"/>
    <lineage>
        <taxon>Eukaryota</taxon>
        <taxon>Viridiplantae</taxon>
        <taxon>Streptophyta</taxon>
        <taxon>Embryophyta</taxon>
        <taxon>Tracheophyta</taxon>
        <taxon>Spermatophyta</taxon>
        <taxon>Magnoliopsida</taxon>
        <taxon>eudicotyledons</taxon>
        <taxon>Gunneridae</taxon>
        <taxon>Pentapetalae</taxon>
        <taxon>rosids</taxon>
        <taxon>fabids</taxon>
        <taxon>Fabales</taxon>
        <taxon>Fabaceae</taxon>
        <taxon>Papilionoideae</taxon>
        <taxon>50 kb inversion clade</taxon>
        <taxon>NPAAA clade</taxon>
        <taxon>indigoferoid/millettioid clade</taxon>
        <taxon>Phaseoleae</taxon>
        <taxon>Phaseolus</taxon>
    </lineage>
</organism>
<keyword evidence="1" id="KW-0732">Signal</keyword>
<protein>
    <recommendedName>
        <fullName evidence="2">Neprosin PEP catalytic domain-containing protein</fullName>
    </recommendedName>
</protein>
<feature type="chain" id="PRO_5042814320" description="Neprosin PEP catalytic domain-containing protein" evidence="1">
    <location>
        <begin position="23"/>
        <end position="289"/>
    </location>
</feature>
<evidence type="ECO:0000259" key="2">
    <source>
        <dbReference type="PROSITE" id="PS52045"/>
    </source>
</evidence>
<keyword evidence="4" id="KW-1185">Reference proteome</keyword>
<proteinExistence type="predicted"/>
<evidence type="ECO:0000313" key="4">
    <source>
        <dbReference type="Proteomes" id="UP001374584"/>
    </source>
</evidence>
<dbReference type="Gene3D" id="3.90.1320.10">
    <property type="entry name" value="Outer-capsid protein sigma 3, large lobe"/>
    <property type="match status" value="1"/>
</dbReference>